<sequence>MAKGCSGTHVPTNAANGPKMVLDFATKCTMKMLSIFGKWKMENGNGSNTANATNQATKPTSQTDGKMSEGEGEGEGEGGDEGEACIRVRLNV</sequence>
<evidence type="ECO:0000313" key="3">
    <source>
        <dbReference type="Proteomes" id="UP000295192"/>
    </source>
</evidence>
<keyword evidence="3" id="KW-1185">Reference proteome</keyword>
<feature type="compositionally biased region" description="Acidic residues" evidence="1">
    <location>
        <begin position="70"/>
        <end position="83"/>
    </location>
</feature>
<dbReference type="AlphaFoldDB" id="A0A484B9Q3"/>
<evidence type="ECO:0000256" key="1">
    <source>
        <dbReference type="SAM" id="MobiDB-lite"/>
    </source>
</evidence>
<feature type="region of interest" description="Disordered" evidence="1">
    <location>
        <begin position="41"/>
        <end position="85"/>
    </location>
</feature>
<name>A0A484B9Q3_DRONA</name>
<dbReference type="Proteomes" id="UP000295192">
    <property type="component" value="Unassembled WGS sequence"/>
</dbReference>
<proteinExistence type="predicted"/>
<evidence type="ECO:0000313" key="2">
    <source>
        <dbReference type="EMBL" id="TDG44551.1"/>
    </source>
</evidence>
<feature type="compositionally biased region" description="Low complexity" evidence="1">
    <location>
        <begin position="48"/>
        <end position="57"/>
    </location>
</feature>
<protein>
    <submittedName>
        <fullName evidence="2">Uncharacterized protein</fullName>
    </submittedName>
</protein>
<organism evidence="2 3">
    <name type="scientific">Drosophila navojoa</name>
    <name type="common">Fruit fly</name>
    <dbReference type="NCBI Taxonomy" id="7232"/>
    <lineage>
        <taxon>Eukaryota</taxon>
        <taxon>Metazoa</taxon>
        <taxon>Ecdysozoa</taxon>
        <taxon>Arthropoda</taxon>
        <taxon>Hexapoda</taxon>
        <taxon>Insecta</taxon>
        <taxon>Pterygota</taxon>
        <taxon>Neoptera</taxon>
        <taxon>Endopterygota</taxon>
        <taxon>Diptera</taxon>
        <taxon>Brachycera</taxon>
        <taxon>Muscomorpha</taxon>
        <taxon>Ephydroidea</taxon>
        <taxon>Drosophilidae</taxon>
        <taxon>Drosophila</taxon>
    </lineage>
</organism>
<reference evidence="2 3" key="1">
    <citation type="journal article" date="2019" name="J. Hered.">
        <title>An Improved Genome Assembly for Drosophila navojoa, the Basal Species in the mojavensis Cluster.</title>
        <authorList>
            <person name="Vanderlinde T."/>
            <person name="Dupim E.G."/>
            <person name="Nazario-Yepiz N.O."/>
            <person name="Carvalho A.B."/>
        </authorList>
    </citation>
    <scope>NUCLEOTIDE SEQUENCE [LARGE SCALE GENOMIC DNA]</scope>
    <source>
        <strain evidence="2">Navoj_Jal97</strain>
        <tissue evidence="2">Whole organism</tissue>
    </source>
</reference>
<gene>
    <name evidence="2" type="ORF">AWZ03_009023</name>
</gene>
<dbReference type="EMBL" id="LSRL02000100">
    <property type="protein sequence ID" value="TDG44551.1"/>
    <property type="molecule type" value="Genomic_DNA"/>
</dbReference>
<comment type="caution">
    <text evidence="2">The sequence shown here is derived from an EMBL/GenBank/DDBJ whole genome shotgun (WGS) entry which is preliminary data.</text>
</comment>
<accession>A0A484B9Q3</accession>